<comment type="similarity">
    <text evidence="5">Belongs to the class I-like SAM-binding methyltransferase superfamily. TRM61 family.</text>
</comment>
<feature type="binding site" evidence="6">
    <location>
        <position position="133"/>
    </location>
    <ligand>
        <name>S-adenosyl-L-methionine</name>
        <dbReference type="ChEBI" id="CHEBI:59789"/>
    </ligand>
</feature>
<dbReference type="GO" id="GO:0030488">
    <property type="term" value="P:tRNA methylation"/>
    <property type="evidence" value="ECO:0007669"/>
    <property type="project" value="InterPro"/>
</dbReference>
<dbReference type="Pfam" id="PF08704">
    <property type="entry name" value="GCD14"/>
    <property type="match status" value="1"/>
</dbReference>
<feature type="binding site" evidence="6">
    <location>
        <position position="177"/>
    </location>
    <ligand>
        <name>S-adenosyl-L-methionine</name>
        <dbReference type="ChEBI" id="CHEBI:59789"/>
    </ligand>
</feature>
<dbReference type="Pfam" id="PF14801">
    <property type="entry name" value="TrmI-like_N"/>
    <property type="match status" value="1"/>
</dbReference>
<name>A0A117LH58_9CHLR</name>
<comment type="caution">
    <text evidence="8">The sequence shown here is derived from an EMBL/GenBank/DDBJ whole genome shotgun (WGS) entry which is preliminary data.</text>
</comment>
<comment type="subunit">
    <text evidence="5">Homotetramer composed of a dimer of dimers.</text>
</comment>
<dbReference type="PATRIC" id="fig|167964.4.peg.1021"/>
<keyword evidence="4 5" id="KW-0819">tRNA processing</keyword>
<dbReference type="PANTHER" id="PTHR12133:SF1">
    <property type="entry name" value="TRNA (ADENINE(58)-N(1))-METHYLTRANSFERASE, MITOCHONDRIAL"/>
    <property type="match status" value="1"/>
</dbReference>
<keyword evidence="3 5" id="KW-0949">S-adenosyl-L-methionine</keyword>
<evidence type="ECO:0000256" key="1">
    <source>
        <dbReference type="ARBA" id="ARBA00022603"/>
    </source>
</evidence>
<evidence type="ECO:0000256" key="6">
    <source>
        <dbReference type="PIRSR" id="PIRSR017269-1"/>
    </source>
</evidence>
<dbReference type="Gene3D" id="3.10.330.20">
    <property type="match status" value="1"/>
</dbReference>
<comment type="catalytic activity">
    <reaction evidence="5">
        <text>adenosine(58) in tRNA + S-adenosyl-L-methionine = N(1)-methyladenosine(58) in tRNA + S-adenosyl-L-homocysteine + H(+)</text>
        <dbReference type="Rhea" id="RHEA:43152"/>
        <dbReference type="Rhea" id="RHEA-COMP:10365"/>
        <dbReference type="Rhea" id="RHEA-COMP:10366"/>
        <dbReference type="ChEBI" id="CHEBI:15378"/>
        <dbReference type="ChEBI" id="CHEBI:57856"/>
        <dbReference type="ChEBI" id="CHEBI:59789"/>
        <dbReference type="ChEBI" id="CHEBI:74411"/>
        <dbReference type="ChEBI" id="CHEBI:74491"/>
        <dbReference type="EC" id="2.1.1.220"/>
    </reaction>
</comment>
<feature type="binding site" evidence="6">
    <location>
        <position position="161"/>
    </location>
    <ligand>
        <name>S-adenosyl-L-methionine</name>
        <dbReference type="ChEBI" id="CHEBI:59789"/>
    </ligand>
</feature>
<evidence type="ECO:0000256" key="5">
    <source>
        <dbReference type="PIRNR" id="PIRNR017269"/>
    </source>
</evidence>
<dbReference type="EC" id="2.1.1.220" evidence="5"/>
<feature type="domain" description="tRNA (adenine(58)-N(1))-methyltransferase catalytic subunit TRM61 C-terminal" evidence="7">
    <location>
        <begin position="76"/>
        <end position="238"/>
    </location>
</feature>
<dbReference type="InterPro" id="IPR014816">
    <property type="entry name" value="tRNA_MeTrfase_Gcd14"/>
</dbReference>
<evidence type="ECO:0000256" key="4">
    <source>
        <dbReference type="ARBA" id="ARBA00022694"/>
    </source>
</evidence>
<dbReference type="GO" id="GO:0160107">
    <property type="term" value="F:tRNA (adenine(58)-N1)-methyltransferase activity"/>
    <property type="evidence" value="ECO:0007669"/>
    <property type="project" value="UniProtKB-EC"/>
</dbReference>
<evidence type="ECO:0000256" key="2">
    <source>
        <dbReference type="ARBA" id="ARBA00022679"/>
    </source>
</evidence>
<dbReference type="EMBL" id="LGFU01000004">
    <property type="protein sequence ID" value="KUK46902.1"/>
    <property type="molecule type" value="Genomic_DNA"/>
</dbReference>
<comment type="function">
    <text evidence="5">Catalyzes the S-adenosyl-L-methionine-dependent formation of N(1)-methyladenine at position 58 (m1A58) in tRNA.</text>
</comment>
<dbReference type="InterPro" id="IPR029063">
    <property type="entry name" value="SAM-dependent_MTases_sf"/>
</dbReference>
<feature type="binding site" evidence="6">
    <location>
        <begin position="112"/>
        <end position="115"/>
    </location>
    <ligand>
        <name>S-adenosyl-L-methionine</name>
        <dbReference type="ChEBI" id="CHEBI:59789"/>
    </ligand>
</feature>
<dbReference type="PROSITE" id="PS51620">
    <property type="entry name" value="SAM_TRM61"/>
    <property type="match status" value="1"/>
</dbReference>
<sequence length="265" mass="30145">MAFQYEKYARAGDLVELTGTRRGFYIFRLEEGNELQTHRGVIKHDDLIGKEWGSEVLSHLEKPFYLYPVTLSSMLLNTKRNTQILYPKDIGYILITLGIGPGTRVIEAGTGSGGLTQALAYYVGETGHVYSYETRQQMQDLAKKNIALVGLSEHVDFKLRDIIEGFDETNVDALFLDVPTPHDYMQQVKTALRPGGSFGCILPTVNQVSKLLNALRRNDFSFIDVCEILLRFYKPEEDRLRPTDRMVAHTGYLIFARSIKKIEKE</sequence>
<evidence type="ECO:0000313" key="8">
    <source>
        <dbReference type="EMBL" id="KUK46902.1"/>
    </source>
</evidence>
<accession>A0A117LH58</accession>
<dbReference type="AlphaFoldDB" id="A0A117LH58"/>
<protein>
    <recommendedName>
        <fullName evidence="5">tRNA (adenine(58)-N(1))-methyltransferase TrmI</fullName>
        <ecNumber evidence="5">2.1.1.220</ecNumber>
    </recommendedName>
</protein>
<dbReference type="CDD" id="cd02440">
    <property type="entry name" value="AdoMet_MTases"/>
    <property type="match status" value="1"/>
</dbReference>
<proteinExistence type="inferred from homology"/>
<dbReference type="SUPFAM" id="SSF53335">
    <property type="entry name" value="S-adenosyl-L-methionine-dependent methyltransferases"/>
    <property type="match status" value="1"/>
</dbReference>
<dbReference type="InterPro" id="IPR049470">
    <property type="entry name" value="TRM61_C"/>
</dbReference>
<keyword evidence="1 5" id="KW-0489">Methyltransferase</keyword>
<dbReference type="Proteomes" id="UP000064249">
    <property type="component" value="Unassembled WGS sequence"/>
</dbReference>
<evidence type="ECO:0000259" key="7">
    <source>
        <dbReference type="Pfam" id="PF08704"/>
    </source>
</evidence>
<dbReference type="GO" id="GO:0031515">
    <property type="term" value="C:tRNA (m1A) methyltransferase complex"/>
    <property type="evidence" value="ECO:0007669"/>
    <property type="project" value="UniProtKB-UniRule"/>
</dbReference>
<dbReference type="PIRSF" id="PIRSF017269">
    <property type="entry name" value="GCD14"/>
    <property type="match status" value="1"/>
</dbReference>
<dbReference type="Gene3D" id="3.40.50.150">
    <property type="entry name" value="Vaccinia Virus protein VP39"/>
    <property type="match status" value="1"/>
</dbReference>
<keyword evidence="2 5" id="KW-0808">Transferase</keyword>
<organism evidence="8 9">
    <name type="scientific">Anaerolinea thermophila</name>
    <dbReference type="NCBI Taxonomy" id="167964"/>
    <lineage>
        <taxon>Bacteria</taxon>
        <taxon>Bacillati</taxon>
        <taxon>Chloroflexota</taxon>
        <taxon>Anaerolineae</taxon>
        <taxon>Anaerolineales</taxon>
        <taxon>Anaerolineaceae</taxon>
        <taxon>Anaerolinea</taxon>
    </lineage>
</organism>
<evidence type="ECO:0000313" key="9">
    <source>
        <dbReference type="Proteomes" id="UP000064249"/>
    </source>
</evidence>
<gene>
    <name evidence="8" type="ORF">XD73_0223</name>
</gene>
<reference evidence="8 9" key="1">
    <citation type="journal article" date="2015" name="MBio">
        <title>Genome-Resolved Metagenomic Analysis Reveals Roles for Candidate Phyla and Other Microbial Community Members in Biogeochemical Transformations in Oil Reservoirs.</title>
        <authorList>
            <person name="Hu P."/>
            <person name="Tom L."/>
            <person name="Singh A."/>
            <person name="Thomas B.C."/>
            <person name="Baker B.J."/>
            <person name="Piceno Y.M."/>
            <person name="Andersen G.L."/>
            <person name="Banfield J.F."/>
        </authorList>
    </citation>
    <scope>NUCLEOTIDE SEQUENCE [LARGE SCALE GENOMIC DNA]</scope>
    <source>
        <strain evidence="8">46_16</strain>
    </source>
</reference>
<dbReference type="PANTHER" id="PTHR12133">
    <property type="entry name" value="TRNA (ADENINE(58)-N(1))-METHYLTRANSFERASE"/>
    <property type="match status" value="1"/>
</dbReference>
<evidence type="ECO:0000256" key="3">
    <source>
        <dbReference type="ARBA" id="ARBA00022691"/>
    </source>
</evidence>